<keyword evidence="2" id="KW-0479">Metal-binding</keyword>
<dbReference type="InterPro" id="IPR001405">
    <property type="entry name" value="UPF0758"/>
</dbReference>
<dbReference type="PROSITE" id="PS50249">
    <property type="entry name" value="MPN"/>
    <property type="match status" value="1"/>
</dbReference>
<keyword evidence="3" id="KW-0378">Hydrolase</keyword>
<dbReference type="STRING" id="572036.SAMN05661099_1975"/>
<keyword evidence="5" id="KW-0482">Metalloprotease</keyword>
<evidence type="ECO:0000256" key="2">
    <source>
        <dbReference type="ARBA" id="ARBA00022723"/>
    </source>
</evidence>
<evidence type="ECO:0000256" key="3">
    <source>
        <dbReference type="ARBA" id="ARBA00022801"/>
    </source>
</evidence>
<name>A0A1T5CX74_9SPHI</name>
<evidence type="ECO:0000256" key="4">
    <source>
        <dbReference type="ARBA" id="ARBA00022833"/>
    </source>
</evidence>
<dbReference type="GO" id="GO:0046872">
    <property type="term" value="F:metal ion binding"/>
    <property type="evidence" value="ECO:0007669"/>
    <property type="project" value="UniProtKB-KW"/>
</dbReference>
<proteinExistence type="predicted"/>
<dbReference type="GO" id="GO:0006508">
    <property type="term" value="P:proteolysis"/>
    <property type="evidence" value="ECO:0007669"/>
    <property type="project" value="UniProtKB-KW"/>
</dbReference>
<dbReference type="PANTHER" id="PTHR30471:SF3">
    <property type="entry name" value="UPF0758 PROTEIN YEES-RELATED"/>
    <property type="match status" value="1"/>
</dbReference>
<dbReference type="Pfam" id="PF04002">
    <property type="entry name" value="RadC"/>
    <property type="match status" value="1"/>
</dbReference>
<dbReference type="PANTHER" id="PTHR30471">
    <property type="entry name" value="DNA REPAIR PROTEIN RADC"/>
    <property type="match status" value="1"/>
</dbReference>
<evidence type="ECO:0000259" key="6">
    <source>
        <dbReference type="PROSITE" id="PS50249"/>
    </source>
</evidence>
<dbReference type="EMBL" id="FUYR01000002">
    <property type="protein sequence ID" value="SKB63936.1"/>
    <property type="molecule type" value="Genomic_DNA"/>
</dbReference>
<keyword evidence="8" id="KW-1185">Reference proteome</keyword>
<dbReference type="Proteomes" id="UP000189981">
    <property type="component" value="Unassembled WGS sequence"/>
</dbReference>
<dbReference type="CDD" id="cd08071">
    <property type="entry name" value="MPN_DUF2466"/>
    <property type="match status" value="1"/>
</dbReference>
<reference evidence="8" key="1">
    <citation type="submission" date="2017-02" db="EMBL/GenBank/DDBJ databases">
        <authorList>
            <person name="Varghese N."/>
            <person name="Submissions S."/>
        </authorList>
    </citation>
    <scope>NUCLEOTIDE SEQUENCE [LARGE SCALE GENOMIC DNA]</scope>
    <source>
        <strain evidence="8">DSM 22385</strain>
    </source>
</reference>
<gene>
    <name evidence="7" type="ORF">SAMN05661099_1975</name>
</gene>
<dbReference type="Gene3D" id="3.40.140.10">
    <property type="entry name" value="Cytidine Deaminase, domain 2"/>
    <property type="match status" value="1"/>
</dbReference>
<evidence type="ECO:0000256" key="1">
    <source>
        <dbReference type="ARBA" id="ARBA00022670"/>
    </source>
</evidence>
<organism evidence="7 8">
    <name type="scientific">Daejeonella lutea</name>
    <dbReference type="NCBI Taxonomy" id="572036"/>
    <lineage>
        <taxon>Bacteria</taxon>
        <taxon>Pseudomonadati</taxon>
        <taxon>Bacteroidota</taxon>
        <taxon>Sphingobacteriia</taxon>
        <taxon>Sphingobacteriales</taxon>
        <taxon>Sphingobacteriaceae</taxon>
        <taxon>Daejeonella</taxon>
    </lineage>
</organism>
<feature type="domain" description="MPN" evidence="6">
    <location>
        <begin position="26"/>
        <end position="151"/>
    </location>
</feature>
<dbReference type="OrthoDB" id="9804482at2"/>
<evidence type="ECO:0000313" key="7">
    <source>
        <dbReference type="EMBL" id="SKB63936.1"/>
    </source>
</evidence>
<keyword evidence="1" id="KW-0645">Protease</keyword>
<evidence type="ECO:0000256" key="5">
    <source>
        <dbReference type="ARBA" id="ARBA00023049"/>
    </source>
</evidence>
<accession>A0A1T5CX74</accession>
<dbReference type="RefSeq" id="WP_079702521.1">
    <property type="nucleotide sequence ID" value="NZ_FUYR01000002.1"/>
</dbReference>
<dbReference type="InterPro" id="IPR037518">
    <property type="entry name" value="MPN"/>
</dbReference>
<protein>
    <submittedName>
        <fullName evidence="7">DNA repair protein RadC</fullName>
    </submittedName>
</protein>
<dbReference type="AlphaFoldDB" id="A0A1T5CX74"/>
<dbReference type="GO" id="GO:0008237">
    <property type="term" value="F:metallopeptidase activity"/>
    <property type="evidence" value="ECO:0007669"/>
    <property type="project" value="UniProtKB-KW"/>
</dbReference>
<evidence type="ECO:0000313" key="8">
    <source>
        <dbReference type="Proteomes" id="UP000189981"/>
    </source>
</evidence>
<sequence>METKNMKVAEVQISYKTTIKSSERPQINTSIDAYRVLQENWNYEIIEFIEEFKIILLNRANRVLAIAPISTGGTAGTIADPKVIFVSALKCNAASIFLVHNHPSGNLKPSHADIELTKKLKNAGHFLDLPVIEHIIFTKDSYLSFADEGMM</sequence>
<dbReference type="InterPro" id="IPR020891">
    <property type="entry name" value="UPF0758_CS"/>
</dbReference>
<keyword evidence="4" id="KW-0862">Zinc</keyword>
<dbReference type="InterPro" id="IPR025657">
    <property type="entry name" value="RadC_JAB"/>
</dbReference>
<dbReference type="PROSITE" id="PS01302">
    <property type="entry name" value="UPF0758"/>
    <property type="match status" value="1"/>
</dbReference>